<dbReference type="AlphaFoldDB" id="A0AAV3PWE6"/>
<evidence type="ECO:0000313" key="2">
    <source>
        <dbReference type="Proteomes" id="UP001454036"/>
    </source>
</evidence>
<reference evidence="1 2" key="1">
    <citation type="submission" date="2024-01" db="EMBL/GenBank/DDBJ databases">
        <title>The complete chloroplast genome sequence of Lithospermum erythrorhizon: insights into the phylogenetic relationship among Boraginaceae species and the maternal lineages of purple gromwells.</title>
        <authorList>
            <person name="Okada T."/>
            <person name="Watanabe K."/>
        </authorList>
    </citation>
    <scope>NUCLEOTIDE SEQUENCE [LARGE SCALE GENOMIC DNA]</scope>
</reference>
<dbReference type="EMBL" id="BAABME010002523">
    <property type="protein sequence ID" value="GAA0155016.1"/>
    <property type="molecule type" value="Genomic_DNA"/>
</dbReference>
<comment type="caution">
    <text evidence="1">The sequence shown here is derived from an EMBL/GenBank/DDBJ whole genome shotgun (WGS) entry which is preliminary data.</text>
</comment>
<keyword evidence="2" id="KW-1185">Reference proteome</keyword>
<organism evidence="1 2">
    <name type="scientific">Lithospermum erythrorhizon</name>
    <name type="common">Purple gromwell</name>
    <name type="synonym">Lithospermum officinale var. erythrorhizon</name>
    <dbReference type="NCBI Taxonomy" id="34254"/>
    <lineage>
        <taxon>Eukaryota</taxon>
        <taxon>Viridiplantae</taxon>
        <taxon>Streptophyta</taxon>
        <taxon>Embryophyta</taxon>
        <taxon>Tracheophyta</taxon>
        <taxon>Spermatophyta</taxon>
        <taxon>Magnoliopsida</taxon>
        <taxon>eudicotyledons</taxon>
        <taxon>Gunneridae</taxon>
        <taxon>Pentapetalae</taxon>
        <taxon>asterids</taxon>
        <taxon>lamiids</taxon>
        <taxon>Boraginales</taxon>
        <taxon>Boraginaceae</taxon>
        <taxon>Boraginoideae</taxon>
        <taxon>Lithospermeae</taxon>
        <taxon>Lithospermum</taxon>
    </lineage>
</organism>
<accession>A0AAV3PWE6</accession>
<evidence type="ECO:0000313" key="1">
    <source>
        <dbReference type="EMBL" id="GAA0155016.1"/>
    </source>
</evidence>
<sequence>MFGCIEIAGQREGPSRDKCKELQLERKPQLDKDSGICFVSCIVLLLIALSQILRSDDTAPDGEIMTLPPLLITQFGVRSSVPPADS</sequence>
<protein>
    <submittedName>
        <fullName evidence="1">Uncharacterized protein</fullName>
    </submittedName>
</protein>
<name>A0AAV3PWE6_LITER</name>
<proteinExistence type="predicted"/>
<gene>
    <name evidence="1" type="ORF">LIER_12843</name>
</gene>
<dbReference type="Proteomes" id="UP001454036">
    <property type="component" value="Unassembled WGS sequence"/>
</dbReference>